<organism evidence="4 5">
    <name type="scientific">Paracoccus nototheniae</name>
    <dbReference type="NCBI Taxonomy" id="2489002"/>
    <lineage>
        <taxon>Bacteria</taxon>
        <taxon>Pseudomonadati</taxon>
        <taxon>Pseudomonadota</taxon>
        <taxon>Alphaproteobacteria</taxon>
        <taxon>Rhodobacterales</taxon>
        <taxon>Paracoccaceae</taxon>
        <taxon>Paracoccus</taxon>
    </lineage>
</organism>
<feature type="chain" id="PRO_5046086966" evidence="2">
    <location>
        <begin position="23"/>
        <end position="137"/>
    </location>
</feature>
<protein>
    <submittedName>
        <fullName evidence="4">PepSY domain-containing protein</fullName>
    </submittedName>
</protein>
<feature type="domain" description="PepSY" evidence="3">
    <location>
        <begin position="48"/>
        <end position="111"/>
    </location>
</feature>
<comment type="caution">
    <text evidence="4">The sequence shown here is derived from an EMBL/GenBank/DDBJ whole genome shotgun (WGS) entry which is preliminary data.</text>
</comment>
<dbReference type="Pfam" id="PF03413">
    <property type="entry name" value="PepSY"/>
    <property type="match status" value="1"/>
</dbReference>
<dbReference type="RefSeq" id="WP_131572878.1">
    <property type="nucleotide sequence ID" value="NZ_CBCSAJ010000004.1"/>
</dbReference>
<keyword evidence="2" id="KW-0732">Signal</keyword>
<evidence type="ECO:0000259" key="3">
    <source>
        <dbReference type="Pfam" id="PF03413"/>
    </source>
</evidence>
<gene>
    <name evidence="4" type="ORF">ACFQ5P_09710</name>
</gene>
<proteinExistence type="predicted"/>
<dbReference type="InterPro" id="IPR025711">
    <property type="entry name" value="PepSY"/>
</dbReference>
<keyword evidence="5" id="KW-1185">Reference proteome</keyword>
<feature type="compositionally biased region" description="Pro residues" evidence="1">
    <location>
        <begin position="125"/>
        <end position="137"/>
    </location>
</feature>
<evidence type="ECO:0000313" key="4">
    <source>
        <dbReference type="EMBL" id="MFD1481570.1"/>
    </source>
</evidence>
<sequence>MTRRPPLAVLMIPLLAVLAVPAGGQPVPPDPVPADAVDPWATSFRPMPFHQIAEAVTARYAGRLLAAETKPPTPGERAMGAQLVYEFRLLTPQRNRLNIRVDAQNGRFLEVAGRGQLQARRGAEPQPPGTALPRQTP</sequence>
<accession>A0ABW4DZM2</accession>
<dbReference type="Proteomes" id="UP001597302">
    <property type="component" value="Unassembled WGS sequence"/>
</dbReference>
<evidence type="ECO:0000313" key="5">
    <source>
        <dbReference type="Proteomes" id="UP001597302"/>
    </source>
</evidence>
<evidence type="ECO:0000256" key="1">
    <source>
        <dbReference type="SAM" id="MobiDB-lite"/>
    </source>
</evidence>
<dbReference type="EMBL" id="JBHTOQ010000022">
    <property type="protein sequence ID" value="MFD1481570.1"/>
    <property type="molecule type" value="Genomic_DNA"/>
</dbReference>
<feature type="region of interest" description="Disordered" evidence="1">
    <location>
        <begin position="114"/>
        <end position="137"/>
    </location>
</feature>
<evidence type="ECO:0000256" key="2">
    <source>
        <dbReference type="SAM" id="SignalP"/>
    </source>
</evidence>
<feature type="signal peptide" evidence="2">
    <location>
        <begin position="1"/>
        <end position="22"/>
    </location>
</feature>
<name>A0ABW4DZM2_9RHOB</name>
<reference evidence="5" key="1">
    <citation type="journal article" date="2019" name="Int. J. Syst. Evol. Microbiol.">
        <title>The Global Catalogue of Microorganisms (GCM) 10K type strain sequencing project: providing services to taxonomists for standard genome sequencing and annotation.</title>
        <authorList>
            <consortium name="The Broad Institute Genomics Platform"/>
            <consortium name="The Broad Institute Genome Sequencing Center for Infectious Disease"/>
            <person name="Wu L."/>
            <person name="Ma J."/>
        </authorList>
    </citation>
    <scope>NUCLEOTIDE SEQUENCE [LARGE SCALE GENOMIC DNA]</scope>
    <source>
        <strain evidence="5">CCM 8875</strain>
    </source>
</reference>